<dbReference type="InterPro" id="IPR032678">
    <property type="entry name" value="tRNA-synt_1_cat_dom"/>
</dbReference>
<feature type="coiled-coil region" evidence="11">
    <location>
        <begin position="87"/>
        <end position="129"/>
    </location>
</feature>
<keyword evidence="7" id="KW-0067">ATP-binding</keyword>
<evidence type="ECO:0000256" key="10">
    <source>
        <dbReference type="ARBA" id="ARBA00031499"/>
    </source>
</evidence>
<evidence type="ECO:0000259" key="12">
    <source>
        <dbReference type="Pfam" id="PF01406"/>
    </source>
</evidence>
<dbReference type="GO" id="GO:0004817">
    <property type="term" value="F:cysteine-tRNA ligase activity"/>
    <property type="evidence" value="ECO:0007669"/>
    <property type="project" value="UniProtKB-EC"/>
</dbReference>
<dbReference type="InterPro" id="IPR009080">
    <property type="entry name" value="tRNAsynth_Ia_anticodon-bd"/>
</dbReference>
<keyword evidence="9" id="KW-0030">Aminoacyl-tRNA synthetase</keyword>
<sequence length="713" mass="81147">TWYICGPTVYDSSHVGHARNYVTFDILRRILEGFFNYRVQYVMNVTDVDDKIISKARRNYLLDQYLSTTSQFNTVLEHLDIAFEEEYSKQETKLKAAQKEFDEATSRRKDELDEKIKQERLKLQKIQKLNSLVKGRADKFLAIGGKAGIDLLLADGISDVLASYLDAKEGSTITDLAIFRAHAAKYIDIIIAYIQKIIDQGFAYIVKESVYFNTRTFQEAGHTYAKLNPWAVGSSELASESELNFDSRDKHNSCDFALWKASKRGEPCWESPWGQGRPGWHIECSAMASHIIGKSIDIHSGGVDLQFPHHDNELAQAEAFYGCSQWVNYFLHSGHLAIEGLKMSKSLKNFVTIREALQKYTARQLRFLFANQSWEKPMNFSESVMSEAIAKERQFQNFFKIVKNVLRRMEIDGESYVKGFENGQKWGLEEEELAHLYAITISQVRDRLEDNFDTMGALNALLNLASGVHSYVDKKANGNLLPILVKEAAEYVTQILVIFGLSTANVSNEIGFGSESASRSGGIESLVAPYINAACSLRDEIRVSAKDDLSKEKIISITDHFRDYTMVDLGVRVEDSSSGTIWELCDVERLQNERNEKLRKTREAIIKSLKLKIGQKLKDIENFQLASADPKEYFQKQTTKYSTFDDRGIPTHDSEGKELSKKAMKDAEKLMQKAVKSHEKYKEKLAAEPSFIENLKSEVEDIQNKLQESESHQ</sequence>
<keyword evidence="8" id="KW-0648">Protein biosynthesis</keyword>
<reference evidence="13 14" key="1">
    <citation type="journal article" date="2021" name="Nat. Plants">
        <title>The Taxus genome provides insights into paclitaxel biosynthesis.</title>
        <authorList>
            <person name="Xiong X."/>
            <person name="Gou J."/>
            <person name="Liao Q."/>
            <person name="Li Y."/>
            <person name="Zhou Q."/>
            <person name="Bi G."/>
            <person name="Li C."/>
            <person name="Du R."/>
            <person name="Wang X."/>
            <person name="Sun T."/>
            <person name="Guo L."/>
            <person name="Liang H."/>
            <person name="Lu P."/>
            <person name="Wu Y."/>
            <person name="Zhang Z."/>
            <person name="Ro D.K."/>
            <person name="Shang Y."/>
            <person name="Huang S."/>
            <person name="Yan J."/>
        </authorList>
    </citation>
    <scope>NUCLEOTIDE SEQUENCE [LARGE SCALE GENOMIC DNA]</scope>
    <source>
        <strain evidence="13">Ta-2019</strain>
    </source>
</reference>
<name>A0AA38LID8_TAXCH</name>
<feature type="domain" description="tRNA synthetases class I catalytic" evidence="12">
    <location>
        <begin position="1"/>
        <end position="388"/>
    </location>
</feature>
<feature type="coiled-coil region" evidence="11">
    <location>
        <begin position="664"/>
        <end position="712"/>
    </location>
</feature>
<dbReference type="Gene3D" id="1.20.120.1910">
    <property type="entry name" value="Cysteine-tRNA ligase, C-terminal anti-codon recognition domain"/>
    <property type="match status" value="1"/>
</dbReference>
<dbReference type="InterPro" id="IPR015803">
    <property type="entry name" value="Cys-tRNA-ligase"/>
</dbReference>
<dbReference type="GO" id="GO:0006423">
    <property type="term" value="P:cysteinyl-tRNA aminoacylation"/>
    <property type="evidence" value="ECO:0007669"/>
    <property type="project" value="InterPro"/>
</dbReference>
<evidence type="ECO:0000256" key="6">
    <source>
        <dbReference type="ARBA" id="ARBA00022833"/>
    </source>
</evidence>
<dbReference type="EMBL" id="JAHRHJ020000003">
    <property type="protein sequence ID" value="KAH9322117.1"/>
    <property type="molecule type" value="Genomic_DNA"/>
</dbReference>
<dbReference type="SUPFAM" id="SSF47323">
    <property type="entry name" value="Anticodon-binding domain of a subclass of class I aminoacyl-tRNA synthetases"/>
    <property type="match status" value="1"/>
</dbReference>
<dbReference type="Proteomes" id="UP000824469">
    <property type="component" value="Unassembled WGS sequence"/>
</dbReference>
<dbReference type="OMA" id="FHNDMKS"/>
<dbReference type="SUPFAM" id="SSF52374">
    <property type="entry name" value="Nucleotidylyl transferase"/>
    <property type="match status" value="1"/>
</dbReference>
<evidence type="ECO:0000256" key="2">
    <source>
        <dbReference type="ARBA" id="ARBA00012832"/>
    </source>
</evidence>
<comment type="caution">
    <text evidence="13">The sequence shown here is derived from an EMBL/GenBank/DDBJ whole genome shotgun (WGS) entry which is preliminary data.</text>
</comment>
<evidence type="ECO:0000256" key="4">
    <source>
        <dbReference type="ARBA" id="ARBA00022723"/>
    </source>
</evidence>
<dbReference type="NCBIfam" id="TIGR00435">
    <property type="entry name" value="cysS"/>
    <property type="match status" value="1"/>
</dbReference>
<feature type="non-terminal residue" evidence="13">
    <location>
        <position position="713"/>
    </location>
</feature>
<gene>
    <name evidence="13" type="ORF">KI387_016756</name>
</gene>
<dbReference type="EC" id="6.1.1.16" evidence="2"/>
<keyword evidence="5" id="KW-0547">Nucleotide-binding</keyword>
<evidence type="ECO:0000313" key="13">
    <source>
        <dbReference type="EMBL" id="KAH9322117.1"/>
    </source>
</evidence>
<evidence type="ECO:0000313" key="14">
    <source>
        <dbReference type="Proteomes" id="UP000824469"/>
    </source>
</evidence>
<dbReference type="InterPro" id="IPR024909">
    <property type="entry name" value="Cys-tRNA/MSH_ligase"/>
</dbReference>
<evidence type="ECO:0000256" key="7">
    <source>
        <dbReference type="ARBA" id="ARBA00022840"/>
    </source>
</evidence>
<organism evidence="13 14">
    <name type="scientific">Taxus chinensis</name>
    <name type="common">Chinese yew</name>
    <name type="synonym">Taxus wallichiana var. chinensis</name>
    <dbReference type="NCBI Taxonomy" id="29808"/>
    <lineage>
        <taxon>Eukaryota</taxon>
        <taxon>Viridiplantae</taxon>
        <taxon>Streptophyta</taxon>
        <taxon>Embryophyta</taxon>
        <taxon>Tracheophyta</taxon>
        <taxon>Spermatophyta</taxon>
        <taxon>Pinopsida</taxon>
        <taxon>Pinidae</taxon>
        <taxon>Conifers II</taxon>
        <taxon>Cupressales</taxon>
        <taxon>Taxaceae</taxon>
        <taxon>Taxus</taxon>
    </lineage>
</organism>
<evidence type="ECO:0000256" key="9">
    <source>
        <dbReference type="ARBA" id="ARBA00023146"/>
    </source>
</evidence>
<dbReference type="GO" id="GO:0046872">
    <property type="term" value="F:metal ion binding"/>
    <property type="evidence" value="ECO:0007669"/>
    <property type="project" value="UniProtKB-KW"/>
</dbReference>
<keyword evidence="3" id="KW-0436">Ligase</keyword>
<dbReference type="GO" id="GO:0005737">
    <property type="term" value="C:cytoplasm"/>
    <property type="evidence" value="ECO:0007669"/>
    <property type="project" value="TreeGrafter"/>
</dbReference>
<dbReference type="GO" id="GO:0005524">
    <property type="term" value="F:ATP binding"/>
    <property type="evidence" value="ECO:0007669"/>
    <property type="project" value="UniProtKB-KW"/>
</dbReference>
<dbReference type="AlphaFoldDB" id="A0AA38LID8"/>
<keyword evidence="4" id="KW-0479">Metal-binding</keyword>
<evidence type="ECO:0000256" key="3">
    <source>
        <dbReference type="ARBA" id="ARBA00022598"/>
    </source>
</evidence>
<dbReference type="PRINTS" id="PR00983">
    <property type="entry name" value="TRNASYNTHCYS"/>
</dbReference>
<keyword evidence="14" id="KW-1185">Reference proteome</keyword>
<evidence type="ECO:0000256" key="1">
    <source>
        <dbReference type="ARBA" id="ARBA00001947"/>
    </source>
</evidence>
<proteinExistence type="predicted"/>
<evidence type="ECO:0000256" key="5">
    <source>
        <dbReference type="ARBA" id="ARBA00022741"/>
    </source>
</evidence>
<dbReference type="InterPro" id="IPR014729">
    <property type="entry name" value="Rossmann-like_a/b/a_fold"/>
</dbReference>
<evidence type="ECO:0000256" key="11">
    <source>
        <dbReference type="SAM" id="Coils"/>
    </source>
</evidence>
<dbReference type="Gene3D" id="3.40.50.620">
    <property type="entry name" value="HUPs"/>
    <property type="match status" value="2"/>
</dbReference>
<keyword evidence="6" id="KW-0862">Zinc</keyword>
<dbReference type="PANTHER" id="PTHR10890:SF3">
    <property type="entry name" value="CYSTEINE--TRNA LIGASE, CYTOPLASMIC"/>
    <property type="match status" value="1"/>
</dbReference>
<protein>
    <recommendedName>
        <fullName evidence="2">cysteine--tRNA ligase</fullName>
        <ecNumber evidence="2">6.1.1.16</ecNumber>
    </recommendedName>
    <alternativeName>
        <fullName evidence="10">Cysteinyl-tRNA synthetase</fullName>
    </alternativeName>
</protein>
<accession>A0AA38LID8</accession>
<comment type="cofactor">
    <cofactor evidence="1">
        <name>Zn(2+)</name>
        <dbReference type="ChEBI" id="CHEBI:29105"/>
    </cofactor>
</comment>
<keyword evidence="11" id="KW-0175">Coiled coil</keyword>
<dbReference type="Pfam" id="PF01406">
    <property type="entry name" value="tRNA-synt_1e"/>
    <property type="match status" value="1"/>
</dbReference>
<evidence type="ECO:0000256" key="8">
    <source>
        <dbReference type="ARBA" id="ARBA00022917"/>
    </source>
</evidence>
<dbReference type="PANTHER" id="PTHR10890">
    <property type="entry name" value="CYSTEINYL-TRNA SYNTHETASE"/>
    <property type="match status" value="1"/>
</dbReference>